<sequence>VEGKFLTLEFIHKIILSDTDKATLKDLKETTIPKQRKGVEIAQNIDGAGLIGHFITKKVLGMFSDNKE</sequence>
<feature type="non-terminal residue" evidence="1">
    <location>
        <position position="68"/>
    </location>
</feature>
<dbReference type="AlphaFoldDB" id="A0A9W4SFF4"/>
<dbReference type="Proteomes" id="UP001153678">
    <property type="component" value="Unassembled WGS sequence"/>
</dbReference>
<name>A0A9W4SFF4_9GLOM</name>
<protein>
    <submittedName>
        <fullName evidence="1">7719_t:CDS:1</fullName>
    </submittedName>
</protein>
<evidence type="ECO:0000313" key="1">
    <source>
        <dbReference type="EMBL" id="CAI2165161.1"/>
    </source>
</evidence>
<proteinExistence type="predicted"/>
<comment type="caution">
    <text evidence="1">The sequence shown here is derived from an EMBL/GenBank/DDBJ whole genome shotgun (WGS) entry which is preliminary data.</text>
</comment>
<organism evidence="1 2">
    <name type="scientific">Funneliformis geosporum</name>
    <dbReference type="NCBI Taxonomy" id="1117311"/>
    <lineage>
        <taxon>Eukaryota</taxon>
        <taxon>Fungi</taxon>
        <taxon>Fungi incertae sedis</taxon>
        <taxon>Mucoromycota</taxon>
        <taxon>Glomeromycotina</taxon>
        <taxon>Glomeromycetes</taxon>
        <taxon>Glomerales</taxon>
        <taxon>Glomeraceae</taxon>
        <taxon>Funneliformis</taxon>
    </lineage>
</organism>
<accession>A0A9W4SFF4</accession>
<reference evidence="1" key="1">
    <citation type="submission" date="2022-08" db="EMBL/GenBank/DDBJ databases">
        <authorList>
            <person name="Kallberg Y."/>
            <person name="Tangrot J."/>
            <person name="Rosling A."/>
        </authorList>
    </citation>
    <scope>NUCLEOTIDE SEQUENCE</scope>
    <source>
        <strain evidence="1">Wild A</strain>
    </source>
</reference>
<evidence type="ECO:0000313" key="2">
    <source>
        <dbReference type="Proteomes" id="UP001153678"/>
    </source>
</evidence>
<dbReference type="EMBL" id="CAMKVN010000200">
    <property type="protein sequence ID" value="CAI2165161.1"/>
    <property type="molecule type" value="Genomic_DNA"/>
</dbReference>
<gene>
    <name evidence="1" type="ORF">FWILDA_LOCUS1933</name>
</gene>
<keyword evidence="2" id="KW-1185">Reference proteome</keyword>